<feature type="domain" description="LD-carboxypeptidase N-terminal" evidence="4">
    <location>
        <begin position="72"/>
        <end position="192"/>
    </location>
</feature>
<dbReference type="Pfam" id="PF02016">
    <property type="entry name" value="Peptidase_S66"/>
    <property type="match status" value="1"/>
</dbReference>
<evidence type="ECO:0000259" key="5">
    <source>
        <dbReference type="Pfam" id="PF17676"/>
    </source>
</evidence>
<dbReference type="KEGG" id="orz:FNH13_02600"/>
<protein>
    <submittedName>
        <fullName evidence="6">LD-carboxypeptidase</fullName>
    </submittedName>
</protein>
<dbReference type="Pfam" id="PF17676">
    <property type="entry name" value="Peptidase_S66C"/>
    <property type="match status" value="1"/>
</dbReference>
<evidence type="ECO:0000256" key="3">
    <source>
        <dbReference type="SAM" id="MobiDB-lite"/>
    </source>
</evidence>
<dbReference type="InterPro" id="IPR027478">
    <property type="entry name" value="LdcA_N"/>
</dbReference>
<dbReference type="InterPro" id="IPR029062">
    <property type="entry name" value="Class_I_gatase-like"/>
</dbReference>
<evidence type="ECO:0000313" key="6">
    <source>
        <dbReference type="EMBL" id="QDO87357.1"/>
    </source>
</evidence>
<dbReference type="SUPFAM" id="SSF141986">
    <property type="entry name" value="LD-carboxypeptidase A C-terminal domain-like"/>
    <property type="match status" value="1"/>
</dbReference>
<keyword evidence="7" id="KW-1185">Reference proteome</keyword>
<dbReference type="Gene3D" id="3.50.30.60">
    <property type="entry name" value="LD-carboxypeptidase A C-terminal domain-like"/>
    <property type="match status" value="1"/>
</dbReference>
<dbReference type="Proteomes" id="UP000315395">
    <property type="component" value="Chromosome"/>
</dbReference>
<dbReference type="AlphaFoldDB" id="A0A516G746"/>
<dbReference type="EMBL" id="CP041616">
    <property type="protein sequence ID" value="QDO87357.1"/>
    <property type="molecule type" value="Genomic_DNA"/>
</dbReference>
<keyword evidence="2" id="KW-0378">Hydrolase</keyword>
<accession>A0A516G746</accession>
<dbReference type="CDD" id="cd07062">
    <property type="entry name" value="Peptidase_S66_mccF_like"/>
    <property type="match status" value="1"/>
</dbReference>
<gene>
    <name evidence="6" type="ORF">FNH13_02600</name>
</gene>
<dbReference type="GO" id="GO:0004180">
    <property type="term" value="F:carboxypeptidase activity"/>
    <property type="evidence" value="ECO:0007669"/>
    <property type="project" value="UniProtKB-KW"/>
</dbReference>
<evidence type="ECO:0000259" key="4">
    <source>
        <dbReference type="Pfam" id="PF02016"/>
    </source>
</evidence>
<dbReference type="Gene3D" id="3.40.50.10740">
    <property type="entry name" value="Class I glutamine amidotransferase-like"/>
    <property type="match status" value="1"/>
</dbReference>
<dbReference type="InterPro" id="IPR040449">
    <property type="entry name" value="Peptidase_S66_N"/>
</dbReference>
<sequence>MSSPCSWTPPGCAPWGRSPTPSSRSVGSTGATSESGRTPYGTFRRAFAQLGPTRLGGAVIRFPQPLQPGDRIGVTSPSSGVPQTLWPRLEFATGWLVERGYDVVVGQCMDGDDSHVSAPAVERADELQRMLTDPAIRAVVPPWGGETAIDLVDLLDWDTIAAAEPTWLVGFSDLSTLLLPLTLRAGWASLHGVNLMDTPYAAAPGLAHWTEVAAATGPVTQQQSGVYRSGAFDDWEEDPSPTAYVLEGTGAWEVADDDEIEVSGRLIGGCIETIHHLAGSAFGDVAAFGQQHAEEGLIVYLEAGEAPALETCRILHGLRLAGWFEHARAILIGRTAAPDSGDFTQRDAVLDALEDLDLPIVFDVECGHVAPMMPLVNGALAHLTVTDNERTLVQELG</sequence>
<comment type="similarity">
    <text evidence="1">Belongs to the peptidase S66 family.</text>
</comment>
<dbReference type="PANTHER" id="PTHR30237">
    <property type="entry name" value="MURAMOYLTETRAPEPTIDE CARBOXYPEPTIDASE"/>
    <property type="match status" value="1"/>
</dbReference>
<feature type="compositionally biased region" description="Polar residues" evidence="3">
    <location>
        <begin position="19"/>
        <end position="36"/>
    </location>
</feature>
<dbReference type="SUPFAM" id="SSF52317">
    <property type="entry name" value="Class I glutamine amidotransferase-like"/>
    <property type="match status" value="1"/>
</dbReference>
<feature type="domain" description="LD-carboxypeptidase C-terminal" evidence="5">
    <location>
        <begin position="263"/>
        <end position="383"/>
    </location>
</feature>
<reference evidence="6 7" key="1">
    <citation type="submission" date="2019-07" db="EMBL/GenBank/DDBJ databases">
        <title>complete genome sequencing of Ornithinimicrobium sp. H23M54.</title>
        <authorList>
            <person name="Bae J.-W."/>
            <person name="Lee S.-Y."/>
        </authorList>
    </citation>
    <scope>NUCLEOTIDE SEQUENCE [LARGE SCALE GENOMIC DNA]</scope>
    <source>
        <strain evidence="6 7">H23M54</strain>
    </source>
</reference>
<dbReference type="OrthoDB" id="9807329at2"/>
<dbReference type="InterPro" id="IPR003507">
    <property type="entry name" value="S66_fam"/>
</dbReference>
<proteinExistence type="inferred from homology"/>
<organism evidence="6 7">
    <name type="scientific">Ornithinimicrobium ciconiae</name>
    <dbReference type="NCBI Taxonomy" id="2594265"/>
    <lineage>
        <taxon>Bacteria</taxon>
        <taxon>Bacillati</taxon>
        <taxon>Actinomycetota</taxon>
        <taxon>Actinomycetes</taxon>
        <taxon>Micrococcales</taxon>
        <taxon>Ornithinimicrobiaceae</taxon>
        <taxon>Ornithinimicrobium</taxon>
    </lineage>
</organism>
<dbReference type="PANTHER" id="PTHR30237:SF5">
    <property type="entry name" value="CARBOXYPEPTIDASE VC_A0337-RELATED"/>
    <property type="match status" value="1"/>
</dbReference>
<dbReference type="InterPro" id="IPR040921">
    <property type="entry name" value="Peptidase_S66C"/>
</dbReference>
<name>A0A516G746_9MICO</name>
<keyword evidence="6" id="KW-0121">Carboxypeptidase</keyword>
<evidence type="ECO:0000256" key="1">
    <source>
        <dbReference type="ARBA" id="ARBA00010233"/>
    </source>
</evidence>
<feature type="region of interest" description="Disordered" evidence="3">
    <location>
        <begin position="1"/>
        <end position="40"/>
    </location>
</feature>
<evidence type="ECO:0000256" key="2">
    <source>
        <dbReference type="ARBA" id="ARBA00022801"/>
    </source>
</evidence>
<dbReference type="InterPro" id="IPR027461">
    <property type="entry name" value="Carboxypeptidase_A_C_sf"/>
</dbReference>
<keyword evidence="6" id="KW-0645">Protease</keyword>
<evidence type="ECO:0000313" key="7">
    <source>
        <dbReference type="Proteomes" id="UP000315395"/>
    </source>
</evidence>